<dbReference type="EMBL" id="KZ303867">
    <property type="protein sequence ID" value="PHZ08197.1"/>
    <property type="molecule type" value="Genomic_DNA"/>
</dbReference>
<reference evidence="1 2" key="1">
    <citation type="journal article" date="2016" name="Proc. Natl. Acad. Sci. U.S.A.">
        <title>Lipid metabolic changes in an early divergent fungus govern the establishment of a mutualistic symbiosis with endobacteria.</title>
        <authorList>
            <person name="Lastovetsky O.A."/>
            <person name="Gaspar M.L."/>
            <person name="Mondo S.J."/>
            <person name="LaButti K.M."/>
            <person name="Sandor L."/>
            <person name="Grigoriev I.V."/>
            <person name="Henry S.A."/>
            <person name="Pawlowska T.E."/>
        </authorList>
    </citation>
    <scope>NUCLEOTIDE SEQUENCE [LARGE SCALE GENOMIC DNA]</scope>
    <source>
        <strain evidence="1 2">ATCC 52813</strain>
    </source>
</reference>
<dbReference type="GeneID" id="35443165"/>
<dbReference type="RefSeq" id="XP_023461905.1">
    <property type="nucleotide sequence ID" value="XM_023612176.1"/>
</dbReference>
<dbReference type="Proteomes" id="UP000242254">
    <property type="component" value="Unassembled WGS sequence"/>
</dbReference>
<evidence type="ECO:0000313" key="1">
    <source>
        <dbReference type="EMBL" id="PHZ08197.1"/>
    </source>
</evidence>
<dbReference type="AlphaFoldDB" id="A0A2G4SHE2"/>
<gene>
    <name evidence="1" type="ORF">RHIMIDRAFT_270199</name>
</gene>
<sequence>MGYLFSSSSKISLGRFVEPSLDLSRRSGFPTAPNTWKKNLITWPWPWARKRLKESFEPDTNNPSLEI</sequence>
<keyword evidence="2" id="KW-1185">Reference proteome</keyword>
<protein>
    <submittedName>
        <fullName evidence="1">Uncharacterized protein</fullName>
    </submittedName>
</protein>
<name>A0A2G4SHE2_RHIZD</name>
<evidence type="ECO:0000313" key="2">
    <source>
        <dbReference type="Proteomes" id="UP000242254"/>
    </source>
</evidence>
<accession>A0A2G4SHE2</accession>
<organism evidence="1 2">
    <name type="scientific">Rhizopus microsporus ATCC 52813</name>
    <dbReference type="NCBI Taxonomy" id="1340429"/>
    <lineage>
        <taxon>Eukaryota</taxon>
        <taxon>Fungi</taxon>
        <taxon>Fungi incertae sedis</taxon>
        <taxon>Mucoromycota</taxon>
        <taxon>Mucoromycotina</taxon>
        <taxon>Mucoromycetes</taxon>
        <taxon>Mucorales</taxon>
        <taxon>Mucorineae</taxon>
        <taxon>Rhizopodaceae</taxon>
        <taxon>Rhizopus</taxon>
    </lineage>
</organism>
<proteinExistence type="predicted"/>